<dbReference type="SUPFAM" id="SSF52540">
    <property type="entry name" value="P-loop containing nucleoside triphosphate hydrolases"/>
    <property type="match status" value="1"/>
</dbReference>
<comment type="caution">
    <text evidence="11">The sequence shown here is derived from an EMBL/GenBank/DDBJ whole genome shotgun (WGS) entry which is preliminary data.</text>
</comment>
<dbReference type="CDD" id="cd03259">
    <property type="entry name" value="ABC_Carb_Solutes_like"/>
    <property type="match status" value="1"/>
</dbReference>
<keyword evidence="1" id="KW-0813">Transport</keyword>
<keyword evidence="3" id="KW-0410">Iron transport</keyword>
<dbReference type="InterPro" id="IPR003439">
    <property type="entry name" value="ABC_transporter-like_ATP-bd"/>
</dbReference>
<dbReference type="Proteomes" id="UP000032668">
    <property type="component" value="Unassembled WGS sequence"/>
</dbReference>
<name>A0A0D6PEL7_9PROT</name>
<keyword evidence="4" id="KW-0547">Nucleotide-binding</keyword>
<dbReference type="PROSITE" id="PS50893">
    <property type="entry name" value="ABC_TRANSPORTER_2"/>
    <property type="match status" value="1"/>
</dbReference>
<dbReference type="InterPro" id="IPR015853">
    <property type="entry name" value="ABC_transpr_FbpC"/>
</dbReference>
<dbReference type="PANTHER" id="PTHR42781:SF4">
    <property type="entry name" value="SPERMIDINE_PUTRESCINE IMPORT ATP-BINDING PROTEIN POTA"/>
    <property type="match status" value="1"/>
</dbReference>
<accession>A0A0D6PEL7</accession>
<feature type="domain" description="ABC transporter" evidence="10">
    <location>
        <begin position="5"/>
        <end position="237"/>
    </location>
</feature>
<dbReference type="GO" id="GO:0016887">
    <property type="term" value="F:ATP hydrolysis activity"/>
    <property type="evidence" value="ECO:0007669"/>
    <property type="project" value="InterPro"/>
</dbReference>
<evidence type="ECO:0000256" key="7">
    <source>
        <dbReference type="ARBA" id="ARBA00023065"/>
    </source>
</evidence>
<dbReference type="GO" id="GO:0015408">
    <property type="term" value="F:ABC-type ferric iron transporter activity"/>
    <property type="evidence" value="ECO:0007669"/>
    <property type="project" value="InterPro"/>
</dbReference>
<keyword evidence="6" id="KW-0408">Iron</keyword>
<organism evidence="11 12">
    <name type="scientific">Acidocella aminolytica 101 = DSM 11237</name>
    <dbReference type="NCBI Taxonomy" id="1120923"/>
    <lineage>
        <taxon>Bacteria</taxon>
        <taxon>Pseudomonadati</taxon>
        <taxon>Pseudomonadota</taxon>
        <taxon>Alphaproteobacteria</taxon>
        <taxon>Acetobacterales</taxon>
        <taxon>Acidocellaceae</taxon>
        <taxon>Acidocella</taxon>
    </lineage>
</organism>
<dbReference type="STRING" id="1120923.SAMN02746095_01981"/>
<feature type="region of interest" description="Disordered" evidence="9">
    <location>
        <begin position="389"/>
        <end position="414"/>
    </location>
</feature>
<dbReference type="PROSITE" id="PS00211">
    <property type="entry name" value="ABC_TRANSPORTER_1"/>
    <property type="match status" value="1"/>
</dbReference>
<dbReference type="InterPro" id="IPR025662">
    <property type="entry name" value="Sigma_54_int_dom_ATP-bd_1"/>
</dbReference>
<dbReference type="InterPro" id="IPR003593">
    <property type="entry name" value="AAA+_ATPase"/>
</dbReference>
<reference evidence="11 12" key="1">
    <citation type="submission" date="2012-11" db="EMBL/GenBank/DDBJ databases">
        <title>Whole genome sequence of Acidocella aminolytica 101 = DSM 11237.</title>
        <authorList>
            <person name="Azuma Y."/>
            <person name="Higashiura N."/>
            <person name="Hirakawa H."/>
            <person name="Matsushita K."/>
        </authorList>
    </citation>
    <scope>NUCLEOTIDE SEQUENCE [LARGE SCALE GENOMIC DNA]</scope>
    <source>
        <strain evidence="12">101 / DSM 11237</strain>
    </source>
</reference>
<evidence type="ECO:0000256" key="1">
    <source>
        <dbReference type="ARBA" id="ARBA00022448"/>
    </source>
</evidence>
<proteinExistence type="predicted"/>
<dbReference type="InterPro" id="IPR027417">
    <property type="entry name" value="P-loop_NTPase"/>
</dbReference>
<dbReference type="EMBL" id="BANC01000025">
    <property type="protein sequence ID" value="GAN79643.1"/>
    <property type="molecule type" value="Genomic_DNA"/>
</dbReference>
<dbReference type="GO" id="GO:0016020">
    <property type="term" value="C:membrane"/>
    <property type="evidence" value="ECO:0007669"/>
    <property type="project" value="InterPro"/>
</dbReference>
<dbReference type="InterPro" id="IPR050093">
    <property type="entry name" value="ABC_SmlMolc_Importer"/>
</dbReference>
<evidence type="ECO:0000256" key="9">
    <source>
        <dbReference type="SAM" id="MobiDB-lite"/>
    </source>
</evidence>
<dbReference type="PANTHER" id="PTHR42781">
    <property type="entry name" value="SPERMIDINE/PUTRESCINE IMPORT ATP-BINDING PROTEIN POTA"/>
    <property type="match status" value="1"/>
</dbReference>
<evidence type="ECO:0000256" key="5">
    <source>
        <dbReference type="ARBA" id="ARBA00022840"/>
    </source>
</evidence>
<keyword evidence="7" id="KW-0406">Ion transport</keyword>
<evidence type="ECO:0000313" key="11">
    <source>
        <dbReference type="EMBL" id="GAN79643.1"/>
    </source>
</evidence>
<dbReference type="Gene3D" id="3.40.50.300">
    <property type="entry name" value="P-loop containing nucleotide triphosphate hydrolases"/>
    <property type="match status" value="1"/>
</dbReference>
<evidence type="ECO:0000256" key="8">
    <source>
        <dbReference type="ARBA" id="ARBA00023136"/>
    </source>
</evidence>
<evidence type="ECO:0000313" key="12">
    <source>
        <dbReference type="Proteomes" id="UP000032668"/>
    </source>
</evidence>
<protein>
    <submittedName>
        <fullName evidence="11">ABC transporter</fullName>
    </submittedName>
</protein>
<evidence type="ECO:0000256" key="3">
    <source>
        <dbReference type="ARBA" id="ARBA00022496"/>
    </source>
</evidence>
<dbReference type="RefSeq" id="WP_073211523.1">
    <property type="nucleotide sequence ID" value="NZ_BANC01000025.1"/>
</dbReference>
<gene>
    <name evidence="11" type="ORF">Aam_025_031</name>
</gene>
<dbReference type="GO" id="GO:0005524">
    <property type="term" value="F:ATP binding"/>
    <property type="evidence" value="ECO:0007669"/>
    <property type="project" value="UniProtKB-KW"/>
</dbReference>
<evidence type="ECO:0000256" key="6">
    <source>
        <dbReference type="ARBA" id="ARBA00023004"/>
    </source>
</evidence>
<keyword evidence="12" id="KW-1185">Reference proteome</keyword>
<keyword evidence="8" id="KW-0472">Membrane</keyword>
<dbReference type="AlphaFoldDB" id="A0A0D6PEL7"/>
<feature type="compositionally biased region" description="Gly residues" evidence="9">
    <location>
        <begin position="397"/>
        <end position="407"/>
    </location>
</feature>
<dbReference type="OrthoDB" id="9802264at2"/>
<evidence type="ECO:0000259" key="10">
    <source>
        <dbReference type="PROSITE" id="PS50893"/>
    </source>
</evidence>
<dbReference type="Pfam" id="PF00005">
    <property type="entry name" value="ABC_tran"/>
    <property type="match status" value="1"/>
</dbReference>
<keyword evidence="2" id="KW-1003">Cell membrane</keyword>
<dbReference type="PROSITE" id="PS00675">
    <property type="entry name" value="SIGMA54_INTERACT_1"/>
    <property type="match status" value="1"/>
</dbReference>
<dbReference type="InterPro" id="IPR017871">
    <property type="entry name" value="ABC_transporter-like_CS"/>
</dbReference>
<sequence>MTFCLDIKGAGRCLGGREILRGIDLTLPEGEFLVLAGESGSGKTTLLRLIAGLDRADAGRISLNGALVDDAGRVFLPAEQRGLGMVFQDFALWPHLSCLENVTLALPPGTPKRNEAAMALLTRLRVEGVANRRPAQLSGGQQQRVGIARALACRPRLLLLDEPFSSLDLESRELLREELRESVREAGISAVLVSHDPEDCWKLADQVAVLEHGVIRQQGTPMSLWQRPSSPYIARFTGALGGIRVPVVSHGEAAAVEIGGHFLSPPGAAPRGEMARLFWRGDAIRPTPTGQGGIAAEAVKVSFEAGRFHIRWQLAGQELHLSGYSDRPVQPGPHNITVDPQGLFWFDVKGGCSRDWDTDSNVSHRCGGMGRGLHHHSGGGAFHRLGKGFAGRRRGGRGSGHPHGGGKFSADPHS</sequence>
<evidence type="ECO:0000256" key="4">
    <source>
        <dbReference type="ARBA" id="ARBA00022741"/>
    </source>
</evidence>
<dbReference type="SMART" id="SM00382">
    <property type="entry name" value="AAA"/>
    <property type="match status" value="1"/>
</dbReference>
<evidence type="ECO:0000256" key="2">
    <source>
        <dbReference type="ARBA" id="ARBA00022475"/>
    </source>
</evidence>
<keyword evidence="5" id="KW-0067">ATP-binding</keyword>